<dbReference type="EC" id="3.1.4.35" evidence="3"/>
<dbReference type="InterPro" id="IPR036971">
    <property type="entry name" value="PDEase_catalytic_dom_sf"/>
</dbReference>
<evidence type="ECO:0000259" key="6">
    <source>
        <dbReference type="PROSITE" id="PS51845"/>
    </source>
</evidence>
<protein>
    <recommendedName>
        <fullName evidence="3">3',5'-cyclic-GMP phosphodiesterase</fullName>
        <ecNumber evidence="3">3.1.4.35</ecNumber>
    </recommendedName>
</protein>
<keyword evidence="8" id="KW-1185">Reference proteome</keyword>
<dbReference type="AlphaFoldDB" id="A0AAW1TWN8"/>
<dbReference type="SMART" id="SM00065">
    <property type="entry name" value="GAF"/>
    <property type="match status" value="2"/>
</dbReference>
<gene>
    <name evidence="7" type="ORF">WA026_005955</name>
</gene>
<dbReference type="GO" id="GO:0046872">
    <property type="term" value="F:metal ion binding"/>
    <property type="evidence" value="ECO:0007669"/>
    <property type="project" value="UniProtKB-KW"/>
</dbReference>
<dbReference type="Gene3D" id="3.30.450.40">
    <property type="match status" value="2"/>
</dbReference>
<dbReference type="InterPro" id="IPR029016">
    <property type="entry name" value="GAF-like_dom_sf"/>
</dbReference>
<evidence type="ECO:0000313" key="8">
    <source>
        <dbReference type="Proteomes" id="UP001431783"/>
    </source>
</evidence>
<sequence>MHGATRLTLTAPTKAARRVIAPYVKVIRKRYQAPTIPESKLFKKHLEKKPSVLLRDLTSFLSDTVDLPSLLHESSDVLKVTTRARGVSLYLVDSSTGIIFQSQRYFDIPEPRVRWKIEEGTTVAAHVAYKKEYIMIDDILEDDRFPMGIGQKDKLTKSVLCVPVVTPDGECYAVIELFRDISQEPFAHKDLRIATLVTDWMGAAVHQNLERVAVHKKQELNDYLLELTKVFLEEFVPVDKMIAEMVKFVKIILSADKCSFYLLDTADELVADVFEHGVEEKEGIVKNTKVHLDGKEKEIIATVAKGGQLINIRDAFNDSRFETDVDNQSGFIVRSVMCTAVKGSNGILGVIEVVNKANGCFTNSDEILFDVFATYFSLVLQYSKLNQQLKSEQKFHILNEAILHRQMGPCEHDMAYFMKNLNIKLPGAFMDFRWTIPEELVNDIPVLTYAMIKEFCEPDELDVENYAKFILGMRKYETDLPFHDFEHAFDYAHCMYIIMKRNGELFTPLEIKALLIGGLGHCVDRQGCMSNEFLRLKNDPISQLFPETPWQSYHYMITARLLEHYPIFKDNKKTDNKYKTFLEEVKLCILDTNLRNRFFNRNLKLITDIVVNDDIFDNEIPEHHASLKALCTACADFSCFCKPYIVARKLAYDLYSKKSVFFK</sequence>
<keyword evidence="4" id="KW-0479">Metal-binding</keyword>
<dbReference type="InterPro" id="IPR002073">
    <property type="entry name" value="PDEase_catalytic_dom"/>
</dbReference>
<dbReference type="Pfam" id="PF00233">
    <property type="entry name" value="PDEase_I"/>
    <property type="match status" value="1"/>
</dbReference>
<dbReference type="Proteomes" id="UP001431783">
    <property type="component" value="Unassembled WGS sequence"/>
</dbReference>
<dbReference type="PANTHER" id="PTHR11347">
    <property type="entry name" value="CYCLIC NUCLEOTIDE PHOSPHODIESTERASE"/>
    <property type="match status" value="1"/>
</dbReference>
<dbReference type="SUPFAM" id="SSF55781">
    <property type="entry name" value="GAF domain-like"/>
    <property type="match status" value="2"/>
</dbReference>
<dbReference type="Gene3D" id="1.10.1300.10">
    <property type="entry name" value="3'5'-cyclic nucleotide phosphodiesterase, catalytic domain"/>
    <property type="match status" value="1"/>
</dbReference>
<dbReference type="FunFam" id="3.30.450.40:FF:000138">
    <property type="entry name" value="Phosphodiesterase"/>
    <property type="match status" value="1"/>
</dbReference>
<dbReference type="SUPFAM" id="SSF109604">
    <property type="entry name" value="HD-domain/PDEase-like"/>
    <property type="match status" value="1"/>
</dbReference>
<feature type="domain" description="PDEase" evidence="6">
    <location>
        <begin position="395"/>
        <end position="663"/>
    </location>
</feature>
<name>A0AAW1TWN8_9CUCU</name>
<dbReference type="GO" id="GO:0047555">
    <property type="term" value="F:3',5'-cyclic-GMP phosphodiesterase activity"/>
    <property type="evidence" value="ECO:0007669"/>
    <property type="project" value="UniProtKB-EC"/>
</dbReference>
<evidence type="ECO:0000256" key="4">
    <source>
        <dbReference type="ARBA" id="ARBA00022723"/>
    </source>
</evidence>
<proteinExistence type="inferred from homology"/>
<keyword evidence="5" id="KW-0378">Hydrolase</keyword>
<dbReference type="EMBL" id="JARQZJ010000032">
    <property type="protein sequence ID" value="KAK9875164.1"/>
    <property type="molecule type" value="Genomic_DNA"/>
</dbReference>
<evidence type="ECO:0000256" key="2">
    <source>
        <dbReference type="ARBA" id="ARBA00007648"/>
    </source>
</evidence>
<dbReference type="PROSITE" id="PS51845">
    <property type="entry name" value="PDEASE_I_2"/>
    <property type="match status" value="1"/>
</dbReference>
<dbReference type="InterPro" id="IPR003018">
    <property type="entry name" value="GAF"/>
</dbReference>
<reference evidence="7 8" key="1">
    <citation type="submission" date="2023-03" db="EMBL/GenBank/DDBJ databases">
        <title>Genome insight into feeding habits of ladybird beetles.</title>
        <authorList>
            <person name="Li H.-S."/>
            <person name="Huang Y.-H."/>
            <person name="Pang H."/>
        </authorList>
    </citation>
    <scope>NUCLEOTIDE SEQUENCE [LARGE SCALE GENOMIC DNA]</scope>
    <source>
        <strain evidence="7">SYSU_2023b</strain>
        <tissue evidence="7">Whole body</tissue>
    </source>
</reference>
<comment type="similarity">
    <text evidence="2">Belongs to the cyclic nucleotide phosphodiesterase family.</text>
</comment>
<evidence type="ECO:0000256" key="1">
    <source>
        <dbReference type="ARBA" id="ARBA00001968"/>
    </source>
</evidence>
<dbReference type="Pfam" id="PF01590">
    <property type="entry name" value="GAF"/>
    <property type="match status" value="2"/>
</dbReference>
<evidence type="ECO:0000256" key="5">
    <source>
        <dbReference type="ARBA" id="ARBA00022801"/>
    </source>
</evidence>
<accession>A0AAW1TWN8</accession>
<evidence type="ECO:0000313" key="7">
    <source>
        <dbReference type="EMBL" id="KAK9875164.1"/>
    </source>
</evidence>
<organism evidence="7 8">
    <name type="scientific">Henosepilachna vigintioctopunctata</name>
    <dbReference type="NCBI Taxonomy" id="420089"/>
    <lineage>
        <taxon>Eukaryota</taxon>
        <taxon>Metazoa</taxon>
        <taxon>Ecdysozoa</taxon>
        <taxon>Arthropoda</taxon>
        <taxon>Hexapoda</taxon>
        <taxon>Insecta</taxon>
        <taxon>Pterygota</taxon>
        <taxon>Neoptera</taxon>
        <taxon>Endopterygota</taxon>
        <taxon>Coleoptera</taxon>
        <taxon>Polyphaga</taxon>
        <taxon>Cucujiformia</taxon>
        <taxon>Coccinelloidea</taxon>
        <taxon>Coccinellidae</taxon>
        <taxon>Epilachninae</taxon>
        <taxon>Epilachnini</taxon>
        <taxon>Henosepilachna</taxon>
    </lineage>
</organism>
<dbReference type="GO" id="GO:0007165">
    <property type="term" value="P:signal transduction"/>
    <property type="evidence" value="ECO:0007669"/>
    <property type="project" value="InterPro"/>
</dbReference>
<evidence type="ECO:0000256" key="3">
    <source>
        <dbReference type="ARBA" id="ARBA00012319"/>
    </source>
</evidence>
<comment type="caution">
    <text evidence="7">The sequence shown here is derived from an EMBL/GenBank/DDBJ whole genome shotgun (WGS) entry which is preliminary data.</text>
</comment>
<comment type="cofactor">
    <cofactor evidence="1">
        <name>a divalent metal cation</name>
        <dbReference type="ChEBI" id="CHEBI:60240"/>
    </cofactor>
</comment>